<reference evidence="1 2" key="1">
    <citation type="submission" date="2018-08" db="EMBL/GenBank/DDBJ databases">
        <title>A genome reference for cultivated species of the human gut microbiota.</title>
        <authorList>
            <person name="Zou Y."/>
            <person name="Xue W."/>
            <person name="Luo G."/>
        </authorList>
    </citation>
    <scope>NUCLEOTIDE SEQUENCE [LARGE SCALE GENOMIC DNA]</scope>
    <source>
        <strain evidence="1 2">OF03-9BH</strain>
    </source>
</reference>
<proteinExistence type="predicted"/>
<organism evidence="1 2">
    <name type="scientific">Bacteroides stercorirosoris</name>
    <dbReference type="NCBI Taxonomy" id="871324"/>
    <lineage>
        <taxon>Bacteria</taxon>
        <taxon>Pseudomonadati</taxon>
        <taxon>Bacteroidota</taxon>
        <taxon>Bacteroidia</taxon>
        <taxon>Bacteroidales</taxon>
        <taxon>Bacteroidaceae</taxon>
        <taxon>Bacteroides</taxon>
    </lineage>
</organism>
<protein>
    <submittedName>
        <fullName evidence="1">Uncharacterized protein</fullName>
    </submittedName>
</protein>
<accession>A0A413H9P9</accession>
<gene>
    <name evidence="1" type="ORF">DXA68_03955</name>
</gene>
<dbReference type="EMBL" id="QSCF01000004">
    <property type="protein sequence ID" value="RGX80401.1"/>
    <property type="molecule type" value="Genomic_DNA"/>
</dbReference>
<evidence type="ECO:0000313" key="2">
    <source>
        <dbReference type="Proteomes" id="UP000286075"/>
    </source>
</evidence>
<comment type="caution">
    <text evidence="1">The sequence shown here is derived from an EMBL/GenBank/DDBJ whole genome shotgun (WGS) entry which is preliminary data.</text>
</comment>
<dbReference type="AlphaFoldDB" id="A0A413H9P9"/>
<evidence type="ECO:0000313" key="1">
    <source>
        <dbReference type="EMBL" id="RGX80401.1"/>
    </source>
</evidence>
<sequence length="61" mass="7323">MQKVIKLRLSFHIRSGIKPIALRFLYNNLRWRGQAKITNRQNEKEHHILALRTIRPISSLF</sequence>
<name>A0A413H9P9_9BACE</name>
<dbReference type="Proteomes" id="UP000286075">
    <property type="component" value="Unassembled WGS sequence"/>
</dbReference>